<keyword evidence="3" id="KW-1185">Reference proteome</keyword>
<sequence>MKYGVKEVSTNAQYNVGFKSFVPATPASKTNHMAVDDNDPLKASVEADPSKTTRDIAEDPNVVHTTGVRHLKQIGRTKKLN</sequence>
<dbReference type="EMBL" id="UZAH01025425">
    <property type="protein sequence ID" value="VDO63619.1"/>
    <property type="molecule type" value="Genomic_DNA"/>
</dbReference>
<evidence type="ECO:0000313" key="2">
    <source>
        <dbReference type="EMBL" id="VDO63619.1"/>
    </source>
</evidence>
<evidence type="ECO:0000313" key="3">
    <source>
        <dbReference type="Proteomes" id="UP000050761"/>
    </source>
</evidence>
<reference evidence="2 3" key="1">
    <citation type="submission" date="2018-11" db="EMBL/GenBank/DDBJ databases">
        <authorList>
            <consortium name="Pathogen Informatics"/>
        </authorList>
    </citation>
    <scope>NUCLEOTIDE SEQUENCE [LARGE SCALE GENOMIC DNA]</scope>
</reference>
<protein>
    <submittedName>
        <fullName evidence="4">Organ specific protein</fullName>
    </submittedName>
</protein>
<proteinExistence type="predicted"/>
<accession>A0A183FFA6</accession>
<evidence type="ECO:0000313" key="4">
    <source>
        <dbReference type="WBParaSite" id="HPBE_0000516901-mRNA-1"/>
    </source>
</evidence>
<evidence type="ECO:0000256" key="1">
    <source>
        <dbReference type="SAM" id="MobiDB-lite"/>
    </source>
</evidence>
<dbReference type="WBParaSite" id="HPBE_0000516901-mRNA-1">
    <property type="protein sequence ID" value="HPBE_0000516901-mRNA-1"/>
    <property type="gene ID" value="HPBE_0000516901"/>
</dbReference>
<name>A0A183FFA6_HELPZ</name>
<gene>
    <name evidence="2" type="ORF">HPBE_LOCUS5170</name>
</gene>
<dbReference type="OrthoDB" id="5872915at2759"/>
<accession>A0A3P7XCI8</accession>
<dbReference type="Proteomes" id="UP000050761">
    <property type="component" value="Unassembled WGS sequence"/>
</dbReference>
<dbReference type="AlphaFoldDB" id="A0A183FFA6"/>
<feature type="region of interest" description="Disordered" evidence="1">
    <location>
        <begin position="31"/>
        <end position="52"/>
    </location>
</feature>
<organism evidence="3 4">
    <name type="scientific">Heligmosomoides polygyrus</name>
    <name type="common">Parasitic roundworm</name>
    <dbReference type="NCBI Taxonomy" id="6339"/>
    <lineage>
        <taxon>Eukaryota</taxon>
        <taxon>Metazoa</taxon>
        <taxon>Ecdysozoa</taxon>
        <taxon>Nematoda</taxon>
        <taxon>Chromadorea</taxon>
        <taxon>Rhabditida</taxon>
        <taxon>Rhabditina</taxon>
        <taxon>Rhabditomorpha</taxon>
        <taxon>Strongyloidea</taxon>
        <taxon>Heligmosomidae</taxon>
        <taxon>Heligmosomoides</taxon>
    </lineage>
</organism>
<reference evidence="4" key="2">
    <citation type="submission" date="2019-09" db="UniProtKB">
        <authorList>
            <consortium name="WormBaseParasite"/>
        </authorList>
    </citation>
    <scope>IDENTIFICATION</scope>
</reference>